<dbReference type="InterPro" id="IPR025695">
    <property type="entry name" value="DoxX-like"/>
</dbReference>
<proteinExistence type="predicted"/>
<feature type="transmembrane region" description="Helical" evidence="1">
    <location>
        <begin position="84"/>
        <end position="107"/>
    </location>
</feature>
<keyword evidence="1" id="KW-0472">Membrane</keyword>
<organism evidence="2 3">
    <name type="scientific">Aquabacterium soli</name>
    <dbReference type="NCBI Taxonomy" id="2493092"/>
    <lineage>
        <taxon>Bacteria</taxon>
        <taxon>Pseudomonadati</taxon>
        <taxon>Pseudomonadota</taxon>
        <taxon>Betaproteobacteria</taxon>
        <taxon>Burkholderiales</taxon>
        <taxon>Aquabacterium</taxon>
    </lineage>
</organism>
<feature type="transmembrane region" description="Helical" evidence="1">
    <location>
        <begin position="12"/>
        <end position="31"/>
    </location>
</feature>
<keyword evidence="1" id="KW-1133">Transmembrane helix</keyword>
<dbReference type="OrthoDB" id="6199084at2"/>
<evidence type="ECO:0000313" key="2">
    <source>
        <dbReference type="EMBL" id="RRS06011.1"/>
    </source>
</evidence>
<accession>A0A3R8TET6</accession>
<feature type="transmembrane region" description="Helical" evidence="1">
    <location>
        <begin position="51"/>
        <end position="77"/>
    </location>
</feature>
<dbReference type="RefSeq" id="WP_125241918.1">
    <property type="nucleotide sequence ID" value="NZ_RSED01000002.1"/>
</dbReference>
<keyword evidence="3" id="KW-1185">Reference proteome</keyword>
<dbReference type="EMBL" id="RSED01000002">
    <property type="protein sequence ID" value="RRS06011.1"/>
    <property type="molecule type" value="Genomic_DNA"/>
</dbReference>
<evidence type="ECO:0000313" key="3">
    <source>
        <dbReference type="Proteomes" id="UP000269265"/>
    </source>
</evidence>
<feature type="transmembrane region" description="Helical" evidence="1">
    <location>
        <begin position="113"/>
        <end position="130"/>
    </location>
</feature>
<dbReference type="Pfam" id="PF13781">
    <property type="entry name" value="DoxX_3"/>
    <property type="match status" value="1"/>
</dbReference>
<sequence>MHSIPPSQIALGRIRLLCNLAVAGIWLYQGLVPKLLGPHPDELAMSGSFGIASALQVPVSYAAGVGELLLGICLLLVRHRVWPQFVSAVATAALLGFVAIYSPIYLIGAFNPVVMNSASIALSIVAILAIRAEVDMSAAPAFKHKSDGAT</sequence>
<dbReference type="AlphaFoldDB" id="A0A3R8TET6"/>
<evidence type="ECO:0008006" key="4">
    <source>
        <dbReference type="Google" id="ProtNLM"/>
    </source>
</evidence>
<evidence type="ECO:0000256" key="1">
    <source>
        <dbReference type="SAM" id="Phobius"/>
    </source>
</evidence>
<protein>
    <recommendedName>
        <fullName evidence="4">DoxX family protein</fullName>
    </recommendedName>
</protein>
<keyword evidence="1" id="KW-0812">Transmembrane</keyword>
<comment type="caution">
    <text evidence="2">The sequence shown here is derived from an EMBL/GenBank/DDBJ whole genome shotgun (WGS) entry which is preliminary data.</text>
</comment>
<name>A0A3R8TET6_9BURK</name>
<dbReference type="Proteomes" id="UP000269265">
    <property type="component" value="Unassembled WGS sequence"/>
</dbReference>
<gene>
    <name evidence="2" type="ORF">EIP75_03920</name>
</gene>
<reference evidence="2 3" key="1">
    <citation type="submission" date="2018-12" db="EMBL/GenBank/DDBJ databases">
        <title>The whole draft genome of Aquabacterium sp. SJQ9.</title>
        <authorList>
            <person name="Sun L."/>
            <person name="Gao X."/>
            <person name="Chen W."/>
            <person name="Huang K."/>
        </authorList>
    </citation>
    <scope>NUCLEOTIDE SEQUENCE [LARGE SCALE GENOMIC DNA]</scope>
    <source>
        <strain evidence="2 3">SJQ9</strain>
    </source>
</reference>